<comment type="caution">
    <text evidence="1">The sequence shown here is derived from an EMBL/GenBank/DDBJ whole genome shotgun (WGS) entry which is preliminary data.</text>
</comment>
<accession>A0A838CW57</accession>
<reference evidence="1 2" key="1">
    <citation type="journal article" date="2004" name="Extremophiles">
        <title>Halobacillus locisalis sp. nov., a halophilic bacterium isolated from a marine solar saltern of the Yellow Sea in Korea.</title>
        <authorList>
            <person name="Yoon J.H."/>
            <person name="Kang K.H."/>
            <person name="Oh T.K."/>
            <person name="Park Y.H."/>
        </authorList>
    </citation>
    <scope>NUCLEOTIDE SEQUENCE [LARGE SCALE GENOMIC DNA]</scope>
    <source>
        <strain evidence="1 2">KCTC 3788</strain>
    </source>
</reference>
<dbReference type="AlphaFoldDB" id="A0A838CW57"/>
<evidence type="ECO:0000313" key="1">
    <source>
        <dbReference type="EMBL" id="MBA2175995.1"/>
    </source>
</evidence>
<evidence type="ECO:0000313" key="2">
    <source>
        <dbReference type="Proteomes" id="UP000571017"/>
    </source>
</evidence>
<protein>
    <submittedName>
        <fullName evidence="1">Uncharacterized protein</fullName>
    </submittedName>
</protein>
<gene>
    <name evidence="1" type="ORF">H0266_13950</name>
</gene>
<dbReference type="RefSeq" id="WP_181473042.1">
    <property type="nucleotide sequence ID" value="NZ_JACEFG010000003.1"/>
</dbReference>
<proteinExistence type="predicted"/>
<organism evidence="1 2">
    <name type="scientific">Halobacillus locisalis</name>
    <dbReference type="NCBI Taxonomy" id="220753"/>
    <lineage>
        <taxon>Bacteria</taxon>
        <taxon>Bacillati</taxon>
        <taxon>Bacillota</taxon>
        <taxon>Bacilli</taxon>
        <taxon>Bacillales</taxon>
        <taxon>Bacillaceae</taxon>
        <taxon>Halobacillus</taxon>
    </lineage>
</organism>
<dbReference type="Proteomes" id="UP000571017">
    <property type="component" value="Unassembled WGS sequence"/>
</dbReference>
<sequence>MMKNQLLGGLFGAVVASVVWGGIILLPSETQGESEPEKEISYMDRKVTGQASVVLQGYVGMDNYIQVSQGDVLFDVDVSQDAMNYLKEEDIEGGDSIVVTIEEKDLGKPYLVTEVERVK</sequence>
<dbReference type="EMBL" id="JACEFG010000003">
    <property type="protein sequence ID" value="MBA2175995.1"/>
    <property type="molecule type" value="Genomic_DNA"/>
</dbReference>
<name>A0A838CW57_9BACI</name>
<keyword evidence="2" id="KW-1185">Reference proteome</keyword>